<gene>
    <name evidence="1" type="primary">pilV</name>
    <name evidence="1" type="ORF">EJA05_04205</name>
</gene>
<dbReference type="Proteomes" id="UP000268230">
    <property type="component" value="Chromosome"/>
</dbReference>
<dbReference type="KEGG" id="pory:EJA05_04205"/>
<dbReference type="AlphaFoldDB" id="A0A3Q8TZ31"/>
<evidence type="ECO:0000313" key="2">
    <source>
        <dbReference type="Proteomes" id="UP000268230"/>
    </source>
</evidence>
<evidence type="ECO:0000313" key="1">
    <source>
        <dbReference type="EMBL" id="AZL66985.1"/>
    </source>
</evidence>
<dbReference type="OrthoDB" id="6921108at2"/>
<dbReference type="NCBIfam" id="TIGR02523">
    <property type="entry name" value="type_IV_pilV"/>
    <property type="match status" value="1"/>
</dbReference>
<dbReference type="Pfam" id="PF07963">
    <property type="entry name" value="N_methyl"/>
    <property type="match status" value="1"/>
</dbReference>
<dbReference type="InterPro" id="IPR012902">
    <property type="entry name" value="N_methyl_site"/>
</dbReference>
<accession>A0A3Q8TZ31</accession>
<proteinExistence type="predicted"/>
<sequence>MWAREGGMTLLEVLVAMMVLALGVFMAAALQVRGLQASDNARREGQALQLLQGMLERVRAAGALSAADQAAWQIQVPAVLGASAEGRVSHSAGWLMLEVHWSVGAERQMLGLQGRALP</sequence>
<protein>
    <submittedName>
        <fullName evidence="1">Type IV pilus modification protein PilV</fullName>
    </submittedName>
</protein>
<name>A0A3Q8TZ31_9PSED</name>
<dbReference type="NCBIfam" id="TIGR02532">
    <property type="entry name" value="IV_pilin_GFxxxE"/>
    <property type="match status" value="1"/>
</dbReference>
<reference evidence="1 2" key="1">
    <citation type="submission" date="2018-12" db="EMBL/GenBank/DDBJ databases">
        <authorList>
            <person name="Li S."/>
            <person name="Yang R."/>
            <person name="Chen G."/>
            <person name="Zou L."/>
            <person name="Zhang C."/>
            <person name="Chen Y."/>
            <person name="Liu Z."/>
            <person name="Li Y."/>
            <person name="Yan Y."/>
            <person name="Huang M."/>
            <person name="Chen T."/>
        </authorList>
    </citation>
    <scope>NUCLEOTIDE SEQUENCE [LARGE SCALE GENOMIC DNA]</scope>
    <source>
        <strain evidence="1 2">1257</strain>
    </source>
</reference>
<dbReference type="EMBL" id="CP034338">
    <property type="protein sequence ID" value="AZL66985.1"/>
    <property type="molecule type" value="Genomic_DNA"/>
</dbReference>
<organism evidence="1 2">
    <name type="scientific">Pseudomonas entomophila</name>
    <dbReference type="NCBI Taxonomy" id="312306"/>
    <lineage>
        <taxon>Bacteria</taxon>
        <taxon>Pseudomonadati</taxon>
        <taxon>Pseudomonadota</taxon>
        <taxon>Gammaproteobacteria</taxon>
        <taxon>Pseudomonadales</taxon>
        <taxon>Pseudomonadaceae</taxon>
        <taxon>Pseudomonas</taxon>
    </lineage>
</organism>
<dbReference type="InterPro" id="IPR013362">
    <property type="entry name" value="Pilus_4_PilV"/>
</dbReference>